<keyword evidence="8" id="KW-1185">Reference proteome</keyword>
<dbReference type="InterPro" id="IPR012337">
    <property type="entry name" value="RNaseH-like_sf"/>
</dbReference>
<dbReference type="Proteomes" id="UP000077654">
    <property type="component" value="Chromosome"/>
</dbReference>
<evidence type="ECO:0000256" key="5">
    <source>
        <dbReference type="HAMAP-Rule" id="MF_00651"/>
    </source>
</evidence>
<keyword evidence="4 5" id="KW-0378">Hydrolase</keyword>
<dbReference type="GO" id="GO:0016788">
    <property type="term" value="F:hydrolase activity, acting on ester bonds"/>
    <property type="evidence" value="ECO:0007669"/>
    <property type="project" value="UniProtKB-UniRule"/>
</dbReference>
<dbReference type="PATRIC" id="fig|118110.3.peg.501"/>
<proteinExistence type="inferred from homology"/>
<dbReference type="Gene3D" id="3.30.420.140">
    <property type="entry name" value="YqgF/RNase H-like domain"/>
    <property type="match status" value="1"/>
</dbReference>
<sequence length="136" mass="15808">MTILAFDFGRKNIGVAVGQKITKTAQVLPSIKIKNKKIKIEIFENLFYEWHPNFIIVGLPLNMDGTKQKITKESEKFSKKIFEYFKIPIYLHDERLTTVEAKTILFEKHGFKSLRKSRIDSISAAIILESWFSNNI</sequence>
<dbReference type="RefSeq" id="WP_075474374.1">
    <property type="nucleotide sequence ID" value="NZ_CP011299.1"/>
</dbReference>
<feature type="domain" description="YqgF/RNase H-like" evidence="6">
    <location>
        <begin position="1"/>
        <end position="101"/>
    </location>
</feature>
<dbReference type="AlphaFoldDB" id="A0A172WE43"/>
<name>A0A172WE43_BUCSC</name>
<dbReference type="HAMAP" id="MF_00651">
    <property type="entry name" value="Nuclease_YqgF"/>
    <property type="match status" value="1"/>
</dbReference>
<dbReference type="GO" id="GO:0005829">
    <property type="term" value="C:cytosol"/>
    <property type="evidence" value="ECO:0007669"/>
    <property type="project" value="TreeGrafter"/>
</dbReference>
<evidence type="ECO:0000256" key="2">
    <source>
        <dbReference type="ARBA" id="ARBA00022517"/>
    </source>
</evidence>
<evidence type="ECO:0000313" key="7">
    <source>
        <dbReference type="EMBL" id="ANF17248.1"/>
    </source>
</evidence>
<reference evidence="7 8" key="1">
    <citation type="submission" date="2015-04" db="EMBL/GenBank/DDBJ databases">
        <title>Buchnera aphidicola assembly.</title>
        <authorList>
            <person name="Zhang Y."/>
        </authorList>
    </citation>
    <scope>NUCLEOTIDE SEQUENCE [LARGE SCALE GENOMIC DNA]</scope>
    <source>
        <strain evidence="7 8">SC</strain>
    </source>
</reference>
<comment type="function">
    <text evidence="5">Could be a nuclease involved in processing of the 5'-end of pre-16S rRNA.</text>
</comment>
<dbReference type="CDD" id="cd16964">
    <property type="entry name" value="YqgF"/>
    <property type="match status" value="1"/>
</dbReference>
<dbReference type="Pfam" id="PF03652">
    <property type="entry name" value="RuvX"/>
    <property type="match status" value="1"/>
</dbReference>
<organism evidence="7 8">
    <name type="scientific">Buchnera aphidicola subsp. Schlechtendalia chinensis</name>
    <dbReference type="NCBI Taxonomy" id="118110"/>
    <lineage>
        <taxon>Bacteria</taxon>
        <taxon>Pseudomonadati</taxon>
        <taxon>Pseudomonadota</taxon>
        <taxon>Gammaproteobacteria</taxon>
        <taxon>Enterobacterales</taxon>
        <taxon>Erwiniaceae</taxon>
        <taxon>Buchnera</taxon>
    </lineage>
</organism>
<dbReference type="PANTHER" id="PTHR33317">
    <property type="entry name" value="POLYNUCLEOTIDYL TRANSFERASE, RIBONUCLEASE H-LIKE SUPERFAMILY PROTEIN"/>
    <property type="match status" value="1"/>
</dbReference>
<dbReference type="GO" id="GO:0000967">
    <property type="term" value="P:rRNA 5'-end processing"/>
    <property type="evidence" value="ECO:0007669"/>
    <property type="project" value="UniProtKB-UniRule"/>
</dbReference>
<protein>
    <recommendedName>
        <fullName evidence="5">Putative pre-16S rRNA nuclease</fullName>
        <ecNumber evidence="5">3.1.-.-</ecNumber>
    </recommendedName>
</protein>
<evidence type="ECO:0000256" key="4">
    <source>
        <dbReference type="ARBA" id="ARBA00022801"/>
    </source>
</evidence>
<comment type="subcellular location">
    <subcellularLocation>
        <location evidence="5">Cytoplasm</location>
    </subcellularLocation>
</comment>
<dbReference type="GO" id="GO:0004518">
    <property type="term" value="F:nuclease activity"/>
    <property type="evidence" value="ECO:0007669"/>
    <property type="project" value="UniProtKB-KW"/>
</dbReference>
<dbReference type="SUPFAM" id="SSF53098">
    <property type="entry name" value="Ribonuclease H-like"/>
    <property type="match status" value="1"/>
</dbReference>
<keyword evidence="3 5" id="KW-0540">Nuclease</keyword>
<dbReference type="InterPro" id="IPR006641">
    <property type="entry name" value="YqgF/RNaseH-like_dom"/>
</dbReference>
<dbReference type="SMART" id="SM00732">
    <property type="entry name" value="YqgFc"/>
    <property type="match status" value="1"/>
</dbReference>
<evidence type="ECO:0000259" key="6">
    <source>
        <dbReference type="SMART" id="SM00732"/>
    </source>
</evidence>
<evidence type="ECO:0000256" key="3">
    <source>
        <dbReference type="ARBA" id="ARBA00022722"/>
    </source>
</evidence>
<dbReference type="OrthoDB" id="9796140at2"/>
<dbReference type="InterPro" id="IPR037027">
    <property type="entry name" value="YqgF/RNaseH-like_dom_sf"/>
</dbReference>
<gene>
    <name evidence="5" type="primary">yqgF</name>
    <name evidence="7" type="ORF">XW81_02530</name>
</gene>
<evidence type="ECO:0000256" key="1">
    <source>
        <dbReference type="ARBA" id="ARBA00022490"/>
    </source>
</evidence>
<evidence type="ECO:0000313" key="8">
    <source>
        <dbReference type="Proteomes" id="UP000077654"/>
    </source>
</evidence>
<keyword evidence="2 5" id="KW-0690">Ribosome biogenesis</keyword>
<dbReference type="STRING" id="118110.XW81_02530"/>
<dbReference type="PANTHER" id="PTHR33317:SF4">
    <property type="entry name" value="POLYNUCLEOTIDYL TRANSFERASE, RIBONUCLEASE H-LIKE SUPERFAMILY PROTEIN"/>
    <property type="match status" value="1"/>
</dbReference>
<dbReference type="EC" id="3.1.-.-" evidence="5"/>
<keyword evidence="1 5" id="KW-0963">Cytoplasm</keyword>
<dbReference type="NCBIfam" id="TIGR00250">
    <property type="entry name" value="RNAse_H_YqgF"/>
    <property type="match status" value="1"/>
</dbReference>
<dbReference type="EMBL" id="CP011299">
    <property type="protein sequence ID" value="ANF17248.1"/>
    <property type="molecule type" value="Genomic_DNA"/>
</dbReference>
<accession>A0A172WE43</accession>
<comment type="similarity">
    <text evidence="5">Belongs to the YqgF HJR family.</text>
</comment>
<dbReference type="InterPro" id="IPR005227">
    <property type="entry name" value="YqgF"/>
</dbReference>